<organism evidence="2 3">
    <name type="scientific">Paraburkholderia phenazinium</name>
    <dbReference type="NCBI Taxonomy" id="60549"/>
    <lineage>
        <taxon>Bacteria</taxon>
        <taxon>Pseudomonadati</taxon>
        <taxon>Pseudomonadota</taxon>
        <taxon>Betaproteobacteria</taxon>
        <taxon>Burkholderiales</taxon>
        <taxon>Burkholderiaceae</taxon>
        <taxon>Paraburkholderia</taxon>
    </lineage>
</organism>
<gene>
    <name evidence="2" type="ORF">SAMN05216466_10512</name>
</gene>
<evidence type="ECO:0000313" key="3">
    <source>
        <dbReference type="Proteomes" id="UP000199706"/>
    </source>
</evidence>
<dbReference type="AlphaFoldDB" id="A0A1G7WQU8"/>
<dbReference type="Proteomes" id="UP000199706">
    <property type="component" value="Unassembled WGS sequence"/>
</dbReference>
<feature type="compositionally biased region" description="Polar residues" evidence="1">
    <location>
        <begin position="38"/>
        <end position="48"/>
    </location>
</feature>
<protein>
    <submittedName>
        <fullName evidence="2">Uncharacterized protein</fullName>
    </submittedName>
</protein>
<dbReference type="EMBL" id="FNCJ01000005">
    <property type="protein sequence ID" value="SDG74365.1"/>
    <property type="molecule type" value="Genomic_DNA"/>
</dbReference>
<name>A0A1G7WQU8_9BURK</name>
<evidence type="ECO:0000256" key="1">
    <source>
        <dbReference type="SAM" id="MobiDB-lite"/>
    </source>
</evidence>
<proteinExistence type="predicted"/>
<evidence type="ECO:0000313" key="2">
    <source>
        <dbReference type="EMBL" id="SDG74365.1"/>
    </source>
</evidence>
<accession>A0A1G7WQU8</accession>
<sequence length="48" mass="5097">MSQPLALADGNVDVLITFVMYGSFTKSSTWKPPSSTPQPETINGTLPA</sequence>
<feature type="region of interest" description="Disordered" evidence="1">
    <location>
        <begin position="27"/>
        <end position="48"/>
    </location>
</feature>
<reference evidence="2 3" key="1">
    <citation type="submission" date="2016-10" db="EMBL/GenBank/DDBJ databases">
        <authorList>
            <person name="de Groot N.N."/>
        </authorList>
    </citation>
    <scope>NUCLEOTIDE SEQUENCE [LARGE SCALE GENOMIC DNA]</scope>
    <source>
        <strain evidence="2 3">LMG 2247</strain>
    </source>
</reference>